<feature type="transmembrane region" description="Helical" evidence="8">
    <location>
        <begin position="410"/>
        <end position="435"/>
    </location>
</feature>
<dbReference type="InterPro" id="IPR005828">
    <property type="entry name" value="MFS_sugar_transport-like"/>
</dbReference>
<comment type="subcellular location">
    <subcellularLocation>
        <location evidence="1">Membrane</location>
        <topology evidence="1">Multi-pass membrane protein</topology>
    </subcellularLocation>
</comment>
<feature type="compositionally biased region" description="Acidic residues" evidence="7">
    <location>
        <begin position="595"/>
        <end position="611"/>
    </location>
</feature>
<dbReference type="GO" id="GO:0016020">
    <property type="term" value="C:membrane"/>
    <property type="evidence" value="ECO:0007669"/>
    <property type="project" value="UniProtKB-SubCell"/>
</dbReference>
<dbReference type="EMBL" id="CAJSTJ010000125">
    <property type="protein sequence ID" value="CAG7558570.1"/>
    <property type="molecule type" value="Genomic_DNA"/>
</dbReference>
<gene>
    <name evidence="10" type="ORF">FEQUK3_LOCUS4285</name>
</gene>
<dbReference type="Pfam" id="PF00083">
    <property type="entry name" value="Sugar_tr"/>
    <property type="match status" value="1"/>
</dbReference>
<sequence>MNDEQLLAAVRSFHHETSNTLRNRQHYPTKEEVERAARVWYHKDYYENAARHRLDTPVSLNAAEQDSLVKEVDNPFSEKGMWTVVSTVSLSAFLQGFVQSSQNGANLFARYWVSSSDGPVNSRFAFANAAVYFSAAVLGCPLAAPLNTLFGRRGAIILAAFLILASSIGSACIPLPASDNAPARDGSWALLAGVRIIGGVGMGVKATSTPILAAETAVGSWRGSHILMWQLWVAFGIMSSFVVNICLDQIDDKKLTLRLILGSPAVFALILILVAYRCPESFRYHLMPGSRNYSPEKAYASLQKLRNTKVKSGFPFSFLPIPYCNGTDLANEISMEGDDGGLSSSVSSSLRYVTRYRDIFKLRRLRNAAITTGIVALSQQLSGINLMAFYGGTTLVGIAPGDVPDSDQVLAAMIYNLIFGFVNFLFCLPAIYYIDTLGRRKILLYTIPGMAIGLMAAAVSYDRVKIEVVAFWIFFHTAFYSPGMGPVPFVLAAESFPLAYRETGASFAIMINFLFAGLLAWLQPLLVAGINFGGTLGVFSGLNVISFFLIFFLVEQTHGTDLEYLGRVFRRSKLEFVRLQFHKLVPLFGRTGPSQDDEISSPNEDGTEDSSEGIILDGYNMTGPTPTPAPTPMLETDLTAR</sequence>
<dbReference type="PROSITE" id="PS00217">
    <property type="entry name" value="SUGAR_TRANSPORT_2"/>
    <property type="match status" value="1"/>
</dbReference>
<evidence type="ECO:0000313" key="11">
    <source>
        <dbReference type="Proteomes" id="UP000693738"/>
    </source>
</evidence>
<dbReference type="AlphaFoldDB" id="A0A8J2IJM7"/>
<name>A0A8J2IJM7_FUSEQ</name>
<feature type="transmembrane region" description="Helical" evidence="8">
    <location>
        <begin position="505"/>
        <end position="526"/>
    </location>
</feature>
<dbReference type="PANTHER" id="PTHR48020:SF40">
    <property type="entry name" value="MAJOR FACILITATOR SUPERFAMILY (MFS) PROFILE DOMAIN-CONTAINING PROTEIN"/>
    <property type="match status" value="1"/>
</dbReference>
<comment type="caution">
    <text evidence="10">The sequence shown here is derived from an EMBL/GenBank/DDBJ whole genome shotgun (WGS) entry which is preliminary data.</text>
</comment>
<keyword evidence="4 8" id="KW-0812">Transmembrane</keyword>
<dbReference type="Proteomes" id="UP000693738">
    <property type="component" value="Unassembled WGS sequence"/>
</dbReference>
<evidence type="ECO:0000256" key="6">
    <source>
        <dbReference type="ARBA" id="ARBA00023136"/>
    </source>
</evidence>
<organism evidence="10 11">
    <name type="scientific">Fusarium equiseti</name>
    <name type="common">Fusarium scirpi</name>
    <dbReference type="NCBI Taxonomy" id="61235"/>
    <lineage>
        <taxon>Eukaryota</taxon>
        <taxon>Fungi</taxon>
        <taxon>Dikarya</taxon>
        <taxon>Ascomycota</taxon>
        <taxon>Pezizomycotina</taxon>
        <taxon>Sordariomycetes</taxon>
        <taxon>Hypocreomycetidae</taxon>
        <taxon>Hypocreales</taxon>
        <taxon>Nectriaceae</taxon>
        <taxon>Fusarium</taxon>
        <taxon>Fusarium incarnatum-equiseti species complex</taxon>
    </lineage>
</organism>
<dbReference type="PANTHER" id="PTHR48020">
    <property type="entry name" value="PROTON MYO-INOSITOL COTRANSPORTER"/>
    <property type="match status" value="1"/>
</dbReference>
<dbReference type="PROSITE" id="PS50850">
    <property type="entry name" value="MFS"/>
    <property type="match status" value="1"/>
</dbReference>
<feature type="transmembrane region" description="Helical" evidence="8">
    <location>
        <begin position="532"/>
        <end position="554"/>
    </location>
</feature>
<feature type="transmembrane region" description="Helical" evidence="8">
    <location>
        <begin position="124"/>
        <end position="144"/>
    </location>
</feature>
<feature type="transmembrane region" description="Helical" evidence="8">
    <location>
        <begin position="365"/>
        <end position="390"/>
    </location>
</feature>
<keyword evidence="3" id="KW-0813">Transport</keyword>
<evidence type="ECO:0000256" key="4">
    <source>
        <dbReference type="ARBA" id="ARBA00022692"/>
    </source>
</evidence>
<dbReference type="InterPro" id="IPR020846">
    <property type="entry name" value="MFS_dom"/>
</dbReference>
<dbReference type="InterPro" id="IPR005829">
    <property type="entry name" value="Sugar_transporter_CS"/>
</dbReference>
<evidence type="ECO:0000313" key="10">
    <source>
        <dbReference type="EMBL" id="CAG7558570.1"/>
    </source>
</evidence>
<evidence type="ECO:0000256" key="3">
    <source>
        <dbReference type="ARBA" id="ARBA00022448"/>
    </source>
</evidence>
<evidence type="ECO:0000259" key="9">
    <source>
        <dbReference type="PROSITE" id="PS50850"/>
    </source>
</evidence>
<feature type="transmembrane region" description="Helical" evidence="8">
    <location>
        <begin position="156"/>
        <end position="176"/>
    </location>
</feature>
<proteinExistence type="inferred from homology"/>
<protein>
    <recommendedName>
        <fullName evidence="9">Major facilitator superfamily (MFS) profile domain-containing protein</fullName>
    </recommendedName>
</protein>
<comment type="similarity">
    <text evidence="2">Belongs to the major facilitator superfamily. Sugar transporter (TC 2.A.1.1) family.</text>
</comment>
<evidence type="ECO:0000256" key="8">
    <source>
        <dbReference type="SAM" id="Phobius"/>
    </source>
</evidence>
<feature type="domain" description="Major facilitator superfamily (MFS) profile" evidence="9">
    <location>
        <begin position="84"/>
        <end position="558"/>
    </location>
</feature>
<dbReference type="InterPro" id="IPR050814">
    <property type="entry name" value="Myo-inositol_Transporter"/>
</dbReference>
<evidence type="ECO:0000256" key="1">
    <source>
        <dbReference type="ARBA" id="ARBA00004141"/>
    </source>
</evidence>
<feature type="region of interest" description="Disordered" evidence="7">
    <location>
        <begin position="592"/>
        <end position="641"/>
    </location>
</feature>
<evidence type="ECO:0000256" key="5">
    <source>
        <dbReference type="ARBA" id="ARBA00022989"/>
    </source>
</evidence>
<feature type="transmembrane region" description="Helical" evidence="8">
    <location>
        <begin position="188"/>
        <end position="214"/>
    </location>
</feature>
<evidence type="ECO:0000256" key="7">
    <source>
        <dbReference type="SAM" id="MobiDB-lite"/>
    </source>
</evidence>
<reference evidence="10" key="1">
    <citation type="submission" date="2021-05" db="EMBL/GenBank/DDBJ databases">
        <authorList>
            <person name="Khan N."/>
        </authorList>
    </citation>
    <scope>NUCLEOTIDE SEQUENCE</scope>
</reference>
<feature type="transmembrane region" description="Helical" evidence="8">
    <location>
        <begin position="473"/>
        <end position="493"/>
    </location>
</feature>
<feature type="transmembrane region" description="Helical" evidence="8">
    <location>
        <begin position="442"/>
        <end position="461"/>
    </location>
</feature>
<accession>A0A8J2IJM7</accession>
<keyword evidence="6 8" id="KW-0472">Membrane</keyword>
<keyword evidence="5 8" id="KW-1133">Transmembrane helix</keyword>
<dbReference type="GO" id="GO:0022857">
    <property type="term" value="F:transmembrane transporter activity"/>
    <property type="evidence" value="ECO:0007669"/>
    <property type="project" value="InterPro"/>
</dbReference>
<evidence type="ECO:0000256" key="2">
    <source>
        <dbReference type="ARBA" id="ARBA00010992"/>
    </source>
</evidence>
<feature type="transmembrane region" description="Helical" evidence="8">
    <location>
        <begin position="226"/>
        <end position="245"/>
    </location>
</feature>
<feature type="transmembrane region" description="Helical" evidence="8">
    <location>
        <begin position="257"/>
        <end position="276"/>
    </location>
</feature>